<dbReference type="InterPro" id="IPR017850">
    <property type="entry name" value="Alkaline_phosphatase_core_sf"/>
</dbReference>
<sequence>MIKATFAKAMVSAVAASVALPLPSLAADTPTAPTRREGFAGYDHPNQYIARQAVRIADNMMPVMQHPAQDKETRQKLADLEKKTGKKPNVLIFLLDDVGWMDVGFNGGGGAVGNPTPDIDAVAGQGLVLTSAYSQPSCSPTRATILTGQYSIHHGIQTPPMYGMPGGLEGTTTIAQLLRDQGYVTQAIGKWHLGENEGSLPQNVGFDDYRGFNSVSDMYTEWRDPNFNPEVALSPERYEYIKNLPFSKGDVHAVRGGKLETIADITPKYMEDLDQRWMQYGVEFLKKMAKSDKPFFLYYGTRGCHFDNYPNEKYAGRSPARTSYSDTMVEMNDIFAALYKTLAETGQLENTLIIFTSDNGPEAEVPPHGRTPFRGAKGSTWEGGVRVPTFAYWKGMIEPRKSDGLFDLSDLFNTCLSLAGKPGAEAAKLVPAKTFIDGIDQASFLLAKDGQSNRKAVHYFWNGQFSAVRIDEFKFFELVQQPFAFTQTGYQGGFSGAIMKPAGTLMFNLYTNPQENDHIGVRHIPMGVPLQTEMNAYKEILKKYPPVVQVAL</sequence>
<feature type="chain" id="PRO_5012939591" evidence="7">
    <location>
        <begin position="27"/>
        <end position="552"/>
    </location>
</feature>
<name>A0A212KFL2_9DELT</name>
<evidence type="ECO:0000256" key="3">
    <source>
        <dbReference type="ARBA" id="ARBA00022723"/>
    </source>
</evidence>
<evidence type="ECO:0000256" key="4">
    <source>
        <dbReference type="ARBA" id="ARBA00022729"/>
    </source>
</evidence>
<dbReference type="InterPro" id="IPR050738">
    <property type="entry name" value="Sulfatase"/>
</dbReference>
<keyword evidence="5 9" id="KW-0378">Hydrolase</keyword>
<evidence type="ECO:0000256" key="1">
    <source>
        <dbReference type="ARBA" id="ARBA00001913"/>
    </source>
</evidence>
<protein>
    <submittedName>
        <fullName evidence="9">Arylsulfatase-like enzyme</fullName>
        <ecNumber evidence="9">3.1.6.1</ecNumber>
    </submittedName>
</protein>
<dbReference type="Gene3D" id="3.40.720.10">
    <property type="entry name" value="Alkaline Phosphatase, subunit A"/>
    <property type="match status" value="1"/>
</dbReference>
<evidence type="ECO:0000259" key="8">
    <source>
        <dbReference type="Pfam" id="PF00884"/>
    </source>
</evidence>
<proteinExistence type="inferred from homology"/>
<evidence type="ECO:0000256" key="2">
    <source>
        <dbReference type="ARBA" id="ARBA00008779"/>
    </source>
</evidence>
<reference evidence="9" key="1">
    <citation type="submission" date="2016-04" db="EMBL/GenBank/DDBJ databases">
        <authorList>
            <person name="Evans L.H."/>
            <person name="Alamgir A."/>
            <person name="Owens N."/>
            <person name="Weber N.D."/>
            <person name="Virtaneva K."/>
            <person name="Barbian K."/>
            <person name="Babar A."/>
            <person name="Rosenke K."/>
        </authorList>
    </citation>
    <scope>NUCLEOTIDE SEQUENCE</scope>
    <source>
        <strain evidence="9">86</strain>
    </source>
</reference>
<keyword evidence="4 7" id="KW-0732">Signal</keyword>
<dbReference type="PROSITE" id="PS00149">
    <property type="entry name" value="SULFATASE_2"/>
    <property type="match status" value="1"/>
</dbReference>
<dbReference type="GO" id="GO:0046872">
    <property type="term" value="F:metal ion binding"/>
    <property type="evidence" value="ECO:0007669"/>
    <property type="project" value="UniProtKB-KW"/>
</dbReference>
<dbReference type="InterPro" id="IPR000917">
    <property type="entry name" value="Sulfatase_N"/>
</dbReference>
<comment type="similarity">
    <text evidence="2">Belongs to the sulfatase family.</text>
</comment>
<organism evidence="9">
    <name type="scientific">uncultured delta proteobacterium</name>
    <dbReference type="NCBI Taxonomy" id="34034"/>
    <lineage>
        <taxon>Bacteria</taxon>
        <taxon>Deltaproteobacteria</taxon>
        <taxon>environmental samples</taxon>
    </lineage>
</organism>
<evidence type="ECO:0000256" key="6">
    <source>
        <dbReference type="ARBA" id="ARBA00022837"/>
    </source>
</evidence>
<dbReference type="AlphaFoldDB" id="A0A212KFL2"/>
<evidence type="ECO:0000256" key="5">
    <source>
        <dbReference type="ARBA" id="ARBA00022801"/>
    </source>
</evidence>
<dbReference type="Pfam" id="PF00884">
    <property type="entry name" value="Sulfatase"/>
    <property type="match status" value="1"/>
</dbReference>
<dbReference type="EMBL" id="FLUQ01000006">
    <property type="protein sequence ID" value="SBW10449.1"/>
    <property type="molecule type" value="Genomic_DNA"/>
</dbReference>
<keyword evidence="3" id="KW-0479">Metal-binding</keyword>
<dbReference type="PANTHER" id="PTHR42693">
    <property type="entry name" value="ARYLSULFATASE FAMILY MEMBER"/>
    <property type="match status" value="1"/>
</dbReference>
<dbReference type="InterPro" id="IPR024607">
    <property type="entry name" value="Sulfatase_CS"/>
</dbReference>
<keyword evidence="6" id="KW-0106">Calcium</keyword>
<dbReference type="SUPFAM" id="SSF53649">
    <property type="entry name" value="Alkaline phosphatase-like"/>
    <property type="match status" value="1"/>
</dbReference>
<gene>
    <name evidence="9" type="primary">aslA</name>
    <name evidence="9" type="ORF">KL86DPRO_60166</name>
</gene>
<evidence type="ECO:0000313" key="9">
    <source>
        <dbReference type="EMBL" id="SBW10449.1"/>
    </source>
</evidence>
<comment type="cofactor">
    <cofactor evidence="1">
        <name>Ca(2+)</name>
        <dbReference type="ChEBI" id="CHEBI:29108"/>
    </cofactor>
</comment>
<dbReference type="GO" id="GO:0004065">
    <property type="term" value="F:arylsulfatase activity"/>
    <property type="evidence" value="ECO:0007669"/>
    <property type="project" value="UniProtKB-EC"/>
</dbReference>
<evidence type="ECO:0000256" key="7">
    <source>
        <dbReference type="SAM" id="SignalP"/>
    </source>
</evidence>
<dbReference type="PROSITE" id="PS00523">
    <property type="entry name" value="SULFATASE_1"/>
    <property type="match status" value="1"/>
</dbReference>
<dbReference type="EC" id="3.1.6.1" evidence="9"/>
<dbReference type="PANTHER" id="PTHR42693:SF42">
    <property type="entry name" value="ARYLSULFATASE G"/>
    <property type="match status" value="1"/>
</dbReference>
<feature type="signal peptide" evidence="7">
    <location>
        <begin position="1"/>
        <end position="26"/>
    </location>
</feature>
<dbReference type="Gene3D" id="3.30.1120.10">
    <property type="match status" value="1"/>
</dbReference>
<accession>A0A212KFL2</accession>
<feature type="domain" description="Sulfatase N-terminal" evidence="8">
    <location>
        <begin position="88"/>
        <end position="420"/>
    </location>
</feature>